<evidence type="ECO:0000256" key="8">
    <source>
        <dbReference type="SAM" id="MobiDB-lite"/>
    </source>
</evidence>
<dbReference type="CDD" id="cd00067">
    <property type="entry name" value="GAL4"/>
    <property type="match status" value="1"/>
</dbReference>
<dbReference type="Pfam" id="PF04082">
    <property type="entry name" value="Fungal_trans"/>
    <property type="match status" value="1"/>
</dbReference>
<evidence type="ECO:0000256" key="1">
    <source>
        <dbReference type="ARBA" id="ARBA00004123"/>
    </source>
</evidence>
<evidence type="ECO:0000256" key="5">
    <source>
        <dbReference type="ARBA" id="ARBA00023125"/>
    </source>
</evidence>
<dbReference type="PROSITE" id="PS00463">
    <property type="entry name" value="ZN2_CY6_FUNGAL_1"/>
    <property type="match status" value="1"/>
</dbReference>
<proteinExistence type="predicted"/>
<dbReference type="AlphaFoldDB" id="A0A6A6CFF8"/>
<evidence type="ECO:0000256" key="4">
    <source>
        <dbReference type="ARBA" id="ARBA00023015"/>
    </source>
</evidence>
<keyword evidence="3" id="KW-0862">Zinc</keyword>
<dbReference type="Gene3D" id="4.10.240.10">
    <property type="entry name" value="Zn(2)-C6 fungal-type DNA-binding domain"/>
    <property type="match status" value="1"/>
</dbReference>
<evidence type="ECO:0000256" key="6">
    <source>
        <dbReference type="ARBA" id="ARBA00023163"/>
    </source>
</evidence>
<sequence>MPADPSTRRRKQKAAVACDFCRRRKLGCDSGKPCNKCTQFGRDCVYSERPAKERPTNSRIAHLAQQNEELRTSLSLLQTPPTPDSSSGLQDQFIAEPAAVFRQTPFHGPSSALFDRHGPVHGQQSASLATSHERDHLLARASTQRQLETMHVDGGILAYGDVEPELCIRLLSAFWSRQHYTGTVVYRPTFMRDMACYGPYFTPLLLNAMLFIASKHSPRTLSLDQASDFCEGGPVFRRKAEEMLYDKETQILCKSRVTTIQALLLISDALFSWCDERSLSWHYLGIAINMIVDLGLHTVRSDFYRSGSVESGEVGRRLFWAAFIADKVQSIYQGRQCRLRVADSNVPISFLDEYEELEPFNTVTFAAIATQTCIPTRAVTTFEQTCKLSVIAESILSTLYAEKASSTGVEELLGAARGLHGDLERWKASLPSHLNLDWNNLRWFNVLPHTLALMAMYQSLSILLHRPFVSGGHIGNVSDPSVDSAFSTSMKAAKEIDKILRLYVEHFCVKSCPYFLSYATYVSATIHVRLAAQHATGSRAHQSLRFCLEVLSEQQTRCHAPRQSMAILLGLMKRLNVDVGKTFVAAKPRSEGMEGCQVDYPLEGTGRDDFLGNNQNLTTDTMLSLDDDLADYDLDAIMKTFDFSPQGLLSTDDCDPETSLLSANQHENQRGNNVIHSTSMLVADECLQNSLNGPFTFDPLFGLDAPNFDANASFI</sequence>
<evidence type="ECO:0000313" key="10">
    <source>
        <dbReference type="EMBL" id="KAF2164409.1"/>
    </source>
</evidence>
<dbReference type="PANTHER" id="PTHR31313">
    <property type="entry name" value="TY1 ENHANCER ACTIVATOR"/>
    <property type="match status" value="1"/>
</dbReference>
<name>A0A6A6CFF8_ZASCE</name>
<reference evidence="10" key="1">
    <citation type="journal article" date="2020" name="Stud. Mycol.">
        <title>101 Dothideomycetes genomes: a test case for predicting lifestyles and emergence of pathogens.</title>
        <authorList>
            <person name="Haridas S."/>
            <person name="Albert R."/>
            <person name="Binder M."/>
            <person name="Bloem J."/>
            <person name="Labutti K."/>
            <person name="Salamov A."/>
            <person name="Andreopoulos B."/>
            <person name="Baker S."/>
            <person name="Barry K."/>
            <person name="Bills G."/>
            <person name="Bluhm B."/>
            <person name="Cannon C."/>
            <person name="Castanera R."/>
            <person name="Culley D."/>
            <person name="Daum C."/>
            <person name="Ezra D."/>
            <person name="Gonzalez J."/>
            <person name="Henrissat B."/>
            <person name="Kuo A."/>
            <person name="Liang C."/>
            <person name="Lipzen A."/>
            <person name="Lutzoni F."/>
            <person name="Magnuson J."/>
            <person name="Mondo S."/>
            <person name="Nolan M."/>
            <person name="Ohm R."/>
            <person name="Pangilinan J."/>
            <person name="Park H.-J."/>
            <person name="Ramirez L."/>
            <person name="Alfaro M."/>
            <person name="Sun H."/>
            <person name="Tritt A."/>
            <person name="Yoshinaga Y."/>
            <person name="Zwiers L.-H."/>
            <person name="Turgeon B."/>
            <person name="Goodwin S."/>
            <person name="Spatafora J."/>
            <person name="Crous P."/>
            <person name="Grigoriev I."/>
        </authorList>
    </citation>
    <scope>NUCLEOTIDE SEQUENCE</scope>
    <source>
        <strain evidence="10">ATCC 36951</strain>
    </source>
</reference>
<dbReference type="Pfam" id="PF00172">
    <property type="entry name" value="Zn_clus"/>
    <property type="match status" value="1"/>
</dbReference>
<dbReference type="GO" id="GO:0008270">
    <property type="term" value="F:zinc ion binding"/>
    <property type="evidence" value="ECO:0007669"/>
    <property type="project" value="InterPro"/>
</dbReference>
<dbReference type="GO" id="GO:0006351">
    <property type="term" value="P:DNA-templated transcription"/>
    <property type="evidence" value="ECO:0007669"/>
    <property type="project" value="InterPro"/>
</dbReference>
<feature type="domain" description="Zn(2)-C6 fungal-type" evidence="9">
    <location>
        <begin position="17"/>
        <end position="46"/>
    </location>
</feature>
<dbReference type="GeneID" id="54560893"/>
<evidence type="ECO:0000256" key="3">
    <source>
        <dbReference type="ARBA" id="ARBA00022833"/>
    </source>
</evidence>
<dbReference type="PROSITE" id="PS50048">
    <property type="entry name" value="ZN2_CY6_FUNGAL_2"/>
    <property type="match status" value="1"/>
</dbReference>
<dbReference type="RefSeq" id="XP_033665298.1">
    <property type="nucleotide sequence ID" value="XM_033807621.1"/>
</dbReference>
<organism evidence="10 11">
    <name type="scientific">Zasmidium cellare ATCC 36951</name>
    <dbReference type="NCBI Taxonomy" id="1080233"/>
    <lineage>
        <taxon>Eukaryota</taxon>
        <taxon>Fungi</taxon>
        <taxon>Dikarya</taxon>
        <taxon>Ascomycota</taxon>
        <taxon>Pezizomycotina</taxon>
        <taxon>Dothideomycetes</taxon>
        <taxon>Dothideomycetidae</taxon>
        <taxon>Mycosphaerellales</taxon>
        <taxon>Mycosphaerellaceae</taxon>
        <taxon>Zasmidium</taxon>
    </lineage>
</organism>
<dbReference type="InterPro" id="IPR007219">
    <property type="entry name" value="XnlR_reg_dom"/>
</dbReference>
<dbReference type="InterPro" id="IPR001138">
    <property type="entry name" value="Zn2Cys6_DnaBD"/>
</dbReference>
<dbReference type="GO" id="GO:0000981">
    <property type="term" value="F:DNA-binding transcription factor activity, RNA polymerase II-specific"/>
    <property type="evidence" value="ECO:0007669"/>
    <property type="project" value="InterPro"/>
</dbReference>
<feature type="region of interest" description="Disordered" evidence="8">
    <location>
        <begin position="112"/>
        <end position="135"/>
    </location>
</feature>
<dbReference type="InterPro" id="IPR036864">
    <property type="entry name" value="Zn2-C6_fun-type_DNA-bd_sf"/>
</dbReference>
<keyword evidence="5" id="KW-0238">DNA-binding</keyword>
<keyword evidence="11" id="KW-1185">Reference proteome</keyword>
<gene>
    <name evidence="10" type="ORF">M409DRAFT_25286</name>
</gene>
<dbReference type="SMART" id="SM00906">
    <property type="entry name" value="Fungal_trans"/>
    <property type="match status" value="1"/>
</dbReference>
<evidence type="ECO:0000259" key="9">
    <source>
        <dbReference type="PROSITE" id="PS50048"/>
    </source>
</evidence>
<dbReference type="SMART" id="SM00066">
    <property type="entry name" value="GAL4"/>
    <property type="match status" value="1"/>
</dbReference>
<dbReference type="InterPro" id="IPR051615">
    <property type="entry name" value="Transcr_Regulatory_Elem"/>
</dbReference>
<comment type="subcellular location">
    <subcellularLocation>
        <location evidence="1">Nucleus</location>
    </subcellularLocation>
</comment>
<dbReference type="SUPFAM" id="SSF57701">
    <property type="entry name" value="Zn2/Cys6 DNA-binding domain"/>
    <property type="match status" value="1"/>
</dbReference>
<accession>A0A6A6CFF8</accession>
<dbReference type="EMBL" id="ML993604">
    <property type="protein sequence ID" value="KAF2164409.1"/>
    <property type="molecule type" value="Genomic_DNA"/>
</dbReference>
<evidence type="ECO:0000313" key="11">
    <source>
        <dbReference type="Proteomes" id="UP000799537"/>
    </source>
</evidence>
<keyword evidence="7" id="KW-0539">Nucleus</keyword>
<protein>
    <recommendedName>
        <fullName evidence="9">Zn(2)-C6 fungal-type domain-containing protein</fullName>
    </recommendedName>
</protein>
<dbReference type="GO" id="GO:0005634">
    <property type="term" value="C:nucleus"/>
    <property type="evidence" value="ECO:0007669"/>
    <property type="project" value="UniProtKB-SubCell"/>
</dbReference>
<keyword evidence="4" id="KW-0805">Transcription regulation</keyword>
<dbReference type="Proteomes" id="UP000799537">
    <property type="component" value="Unassembled WGS sequence"/>
</dbReference>
<keyword evidence="6" id="KW-0804">Transcription</keyword>
<evidence type="ECO:0000256" key="7">
    <source>
        <dbReference type="ARBA" id="ARBA00023242"/>
    </source>
</evidence>
<dbReference type="GO" id="GO:0003677">
    <property type="term" value="F:DNA binding"/>
    <property type="evidence" value="ECO:0007669"/>
    <property type="project" value="UniProtKB-KW"/>
</dbReference>
<dbReference type="PANTHER" id="PTHR31313:SF86">
    <property type="entry name" value="ZN(2)-C6 FUNGAL-TYPE DOMAIN-CONTAINING PROTEIN"/>
    <property type="match status" value="1"/>
</dbReference>
<evidence type="ECO:0000256" key="2">
    <source>
        <dbReference type="ARBA" id="ARBA00022723"/>
    </source>
</evidence>
<keyword evidence="2" id="KW-0479">Metal-binding</keyword>
<dbReference type="OrthoDB" id="4161332at2759"/>
<dbReference type="CDD" id="cd12148">
    <property type="entry name" value="fungal_TF_MHR"/>
    <property type="match status" value="1"/>
</dbReference>